<evidence type="ECO:0000259" key="1">
    <source>
        <dbReference type="PROSITE" id="PS50042"/>
    </source>
</evidence>
<dbReference type="PANTHER" id="PTHR11635:SF152">
    <property type="entry name" value="CAMP-DEPENDENT PROTEIN KINASE TYPE I REGULATORY SUBUNIT-RELATED"/>
    <property type="match status" value="1"/>
</dbReference>
<feature type="domain" description="Cyclic nucleotide-binding" evidence="1">
    <location>
        <begin position="10"/>
        <end position="95"/>
    </location>
</feature>
<dbReference type="Gene3D" id="2.60.120.10">
    <property type="entry name" value="Jelly Rolls"/>
    <property type="match status" value="2"/>
</dbReference>
<dbReference type="InterPro" id="IPR000595">
    <property type="entry name" value="cNMP-bd_dom"/>
</dbReference>
<evidence type="ECO:0000313" key="2">
    <source>
        <dbReference type="EMBL" id="PKK88102.1"/>
    </source>
</evidence>
<dbReference type="InterPro" id="IPR018490">
    <property type="entry name" value="cNMP-bd_dom_sf"/>
</dbReference>
<name>A0A2N1PII2_9BACT</name>
<dbReference type="GO" id="GO:0005952">
    <property type="term" value="C:cAMP-dependent protein kinase complex"/>
    <property type="evidence" value="ECO:0007669"/>
    <property type="project" value="InterPro"/>
</dbReference>
<accession>A0A2N1PII2</accession>
<protein>
    <recommendedName>
        <fullName evidence="1">Cyclic nucleotide-binding domain-containing protein</fullName>
    </recommendedName>
</protein>
<dbReference type="GO" id="GO:0005829">
    <property type="term" value="C:cytosol"/>
    <property type="evidence" value="ECO:0007669"/>
    <property type="project" value="TreeGrafter"/>
</dbReference>
<dbReference type="InterPro" id="IPR014710">
    <property type="entry name" value="RmlC-like_jellyroll"/>
</dbReference>
<feature type="domain" description="Cyclic nucleotide-binding" evidence="1">
    <location>
        <begin position="244"/>
        <end position="345"/>
    </location>
</feature>
<proteinExistence type="predicted"/>
<dbReference type="PANTHER" id="PTHR11635">
    <property type="entry name" value="CAMP-DEPENDENT PROTEIN KINASE REGULATORY CHAIN"/>
    <property type="match status" value="1"/>
</dbReference>
<dbReference type="SMART" id="SM00100">
    <property type="entry name" value="cNMP"/>
    <property type="match status" value="1"/>
</dbReference>
<organism evidence="2 3">
    <name type="scientific">Candidatus Wallbacteria bacterium HGW-Wallbacteria-1</name>
    <dbReference type="NCBI Taxonomy" id="2013854"/>
    <lineage>
        <taxon>Bacteria</taxon>
        <taxon>Candidatus Walliibacteriota</taxon>
    </lineage>
</organism>
<dbReference type="AlphaFoldDB" id="A0A2N1PII2"/>
<reference evidence="2 3" key="1">
    <citation type="journal article" date="2017" name="ISME J.">
        <title>Potential for microbial H2 and metal transformations associated with novel bacteria and archaea in deep terrestrial subsurface sediments.</title>
        <authorList>
            <person name="Hernsdorf A.W."/>
            <person name="Amano Y."/>
            <person name="Miyakawa K."/>
            <person name="Ise K."/>
            <person name="Suzuki Y."/>
            <person name="Anantharaman K."/>
            <person name="Probst A."/>
            <person name="Burstein D."/>
            <person name="Thomas B.C."/>
            <person name="Banfield J.F."/>
        </authorList>
    </citation>
    <scope>NUCLEOTIDE SEQUENCE [LARGE SCALE GENOMIC DNA]</scope>
    <source>
        <strain evidence="2">HGW-Wallbacteria-1</strain>
    </source>
</reference>
<sequence length="407" mass="46136">MILHEGCNTLAPKTYLCRKGDPSDMIYVLLTGSIEALAEDGTLIHTFQDDNKQAFSLLVCNTDMSELPSEIFDNLTFLGEIGCLLNTPRTLTLRVGKSECIIFCISGKSSAFENLFLFNSGFRMNLAHNVATYVKQTNTKILDERHLIQDTIRKIAQYQERSERIVSTLENALEKCSYLDPSYETIKSILADYRRYDQIEPMIQNSLEAISLVEHFDNMADSAPVFYKNSGHATENGDFVTVSFNEGEIICCQNEESDDIFFLMDGAVEVIIYDQVIEIIDRPGTFIGEISVLLGFRNTSRLTRTATMRALIPTRLAVKKGSHFINSVKHKPQIIKILFKSLTEKLQSSDRTLNDILKKSRNIRALLNDFKGPKILIRRLATAASRSKEFMKYLTPLLDPEELENLQ</sequence>
<dbReference type="SUPFAM" id="SSF51206">
    <property type="entry name" value="cAMP-binding domain-like"/>
    <property type="match status" value="2"/>
</dbReference>
<dbReference type="InterPro" id="IPR050503">
    <property type="entry name" value="cAMP-dep_PK_reg_su-like"/>
</dbReference>
<dbReference type="Proteomes" id="UP000233256">
    <property type="component" value="Unassembled WGS sequence"/>
</dbReference>
<gene>
    <name evidence="2" type="ORF">CVV64_20235</name>
</gene>
<comment type="caution">
    <text evidence="2">The sequence shown here is derived from an EMBL/GenBank/DDBJ whole genome shotgun (WGS) entry which is preliminary data.</text>
</comment>
<evidence type="ECO:0000313" key="3">
    <source>
        <dbReference type="Proteomes" id="UP000233256"/>
    </source>
</evidence>
<dbReference type="EMBL" id="PGXC01000066">
    <property type="protein sequence ID" value="PKK88102.1"/>
    <property type="molecule type" value="Genomic_DNA"/>
</dbReference>
<dbReference type="PROSITE" id="PS50042">
    <property type="entry name" value="CNMP_BINDING_3"/>
    <property type="match status" value="2"/>
</dbReference>
<dbReference type="CDD" id="cd00038">
    <property type="entry name" value="CAP_ED"/>
    <property type="match status" value="2"/>
</dbReference>
<dbReference type="Pfam" id="PF00027">
    <property type="entry name" value="cNMP_binding"/>
    <property type="match status" value="1"/>
</dbReference>